<comment type="caution">
    <text evidence="1">The sequence shown here is derived from an EMBL/GenBank/DDBJ whole genome shotgun (WGS) entry which is preliminary data.</text>
</comment>
<proteinExistence type="predicted"/>
<dbReference type="Proteomes" id="UP000716322">
    <property type="component" value="Unassembled WGS sequence"/>
</dbReference>
<protein>
    <submittedName>
        <fullName evidence="1">Uncharacterized protein</fullName>
    </submittedName>
</protein>
<evidence type="ECO:0000313" key="2">
    <source>
        <dbReference type="Proteomes" id="UP000716322"/>
    </source>
</evidence>
<sequence>MDFPEVVIANVQQWQKAMRMVSNGYDGLMTAVRRVHAAMQQTPWHPAKIAGSYGTYLFIKGKQT</sequence>
<evidence type="ECO:0000313" key="1">
    <source>
        <dbReference type="EMBL" id="NIA56622.1"/>
    </source>
</evidence>
<reference evidence="1 2" key="1">
    <citation type="submission" date="2020-03" db="EMBL/GenBank/DDBJ databases">
        <title>Genome sequence of strain Massilia sp. TW-1.</title>
        <authorList>
            <person name="Chaudhary D.K."/>
        </authorList>
    </citation>
    <scope>NUCLEOTIDE SEQUENCE [LARGE SCALE GENOMIC DNA]</scope>
    <source>
        <strain evidence="1 2">TW-1</strain>
    </source>
</reference>
<gene>
    <name evidence="1" type="ORF">HAV22_23645</name>
</gene>
<organism evidence="1 2">
    <name type="scientific">Telluria antibiotica</name>
    <dbReference type="NCBI Taxonomy" id="2717319"/>
    <lineage>
        <taxon>Bacteria</taxon>
        <taxon>Pseudomonadati</taxon>
        <taxon>Pseudomonadota</taxon>
        <taxon>Betaproteobacteria</taxon>
        <taxon>Burkholderiales</taxon>
        <taxon>Oxalobacteraceae</taxon>
        <taxon>Telluria group</taxon>
        <taxon>Telluria</taxon>
    </lineage>
</organism>
<dbReference type="EMBL" id="JAAQOM010000016">
    <property type="protein sequence ID" value="NIA56622.1"/>
    <property type="molecule type" value="Genomic_DNA"/>
</dbReference>
<dbReference type="RefSeq" id="WP_166862412.1">
    <property type="nucleotide sequence ID" value="NZ_JAAQOM010000016.1"/>
</dbReference>
<name>A0ABX0PHI1_9BURK</name>
<accession>A0ABX0PHI1</accession>
<keyword evidence="2" id="KW-1185">Reference proteome</keyword>